<gene>
    <name evidence="1" type="ORF">ACFOY2_45955</name>
</gene>
<name>A0ABV8GQM8_9ACTN</name>
<proteinExistence type="predicted"/>
<dbReference type="SUPFAM" id="SSF53335">
    <property type="entry name" value="S-adenosyl-L-methionine-dependent methyltransferases"/>
    <property type="match status" value="1"/>
</dbReference>
<dbReference type="Proteomes" id="UP001595851">
    <property type="component" value="Unassembled WGS sequence"/>
</dbReference>
<keyword evidence="2" id="KW-1185">Reference proteome</keyword>
<evidence type="ECO:0000313" key="1">
    <source>
        <dbReference type="EMBL" id="MFC4014637.1"/>
    </source>
</evidence>
<dbReference type="RefSeq" id="WP_379534472.1">
    <property type="nucleotide sequence ID" value="NZ_JBHSBI010000036.1"/>
</dbReference>
<accession>A0ABV8GQM8</accession>
<dbReference type="EC" id="2.1.1.-" evidence="1"/>
<reference evidence="2" key="1">
    <citation type="journal article" date="2019" name="Int. J. Syst. Evol. Microbiol.">
        <title>The Global Catalogue of Microorganisms (GCM) 10K type strain sequencing project: providing services to taxonomists for standard genome sequencing and annotation.</title>
        <authorList>
            <consortium name="The Broad Institute Genomics Platform"/>
            <consortium name="The Broad Institute Genome Sequencing Center for Infectious Disease"/>
            <person name="Wu L."/>
            <person name="Ma J."/>
        </authorList>
    </citation>
    <scope>NUCLEOTIDE SEQUENCE [LARGE SCALE GENOMIC DNA]</scope>
    <source>
        <strain evidence="2">TBRC 1276</strain>
    </source>
</reference>
<evidence type="ECO:0000313" key="2">
    <source>
        <dbReference type="Proteomes" id="UP001595851"/>
    </source>
</evidence>
<dbReference type="GO" id="GO:0008168">
    <property type="term" value="F:methyltransferase activity"/>
    <property type="evidence" value="ECO:0007669"/>
    <property type="project" value="UniProtKB-KW"/>
</dbReference>
<organism evidence="1 2">
    <name type="scientific">Nonomuraea purpurea</name>
    <dbReference type="NCBI Taxonomy" id="1849276"/>
    <lineage>
        <taxon>Bacteria</taxon>
        <taxon>Bacillati</taxon>
        <taxon>Actinomycetota</taxon>
        <taxon>Actinomycetes</taxon>
        <taxon>Streptosporangiales</taxon>
        <taxon>Streptosporangiaceae</taxon>
        <taxon>Nonomuraea</taxon>
    </lineage>
</organism>
<dbReference type="InterPro" id="IPR029063">
    <property type="entry name" value="SAM-dependent_MTases_sf"/>
</dbReference>
<protein>
    <submittedName>
        <fullName evidence="1">SAM-dependent methyltransferase</fullName>
        <ecNumber evidence="1">2.1.1.-</ecNumber>
    </submittedName>
</protein>
<comment type="caution">
    <text evidence="1">The sequence shown here is derived from an EMBL/GenBank/DDBJ whole genome shotgun (WGS) entry which is preliminary data.</text>
</comment>
<dbReference type="Pfam" id="PF04672">
    <property type="entry name" value="Methyltransf_19"/>
    <property type="match status" value="1"/>
</dbReference>
<dbReference type="InterPro" id="IPR006764">
    <property type="entry name" value="SAM_dep_MeTrfase_SAV2177_type"/>
</dbReference>
<dbReference type="EMBL" id="JBHSBI010000036">
    <property type="protein sequence ID" value="MFC4014637.1"/>
    <property type="molecule type" value="Genomic_DNA"/>
</dbReference>
<keyword evidence="1" id="KW-0489">Methyltransferase</keyword>
<dbReference type="Gene3D" id="3.40.50.150">
    <property type="entry name" value="Vaccinia Virus protein VP39"/>
    <property type="match status" value="1"/>
</dbReference>
<sequence length="226" mass="24376">MDSRTSITLTGKAHDWAARANLEFVTRGTEAAAQGGTTQWLNLGCGLPQEGVETTLDTARRFHEDARVAYVDNDPAVTVSGRALLTVPGVSMALHADARHVDVVLSHVRGLLDVKKPVGIVATALCHVWPNEDDPGGVLRRYMAAFPAGYLIFSHARDDLLISAYTRPLWQIRSMFLAGLRLLQPGLVEASDWRPADPIPRQVGRPHFVAAVAGFGSYAATAEEAA</sequence>
<keyword evidence="1" id="KW-0808">Transferase</keyword>
<dbReference type="GO" id="GO:0032259">
    <property type="term" value="P:methylation"/>
    <property type="evidence" value="ECO:0007669"/>
    <property type="project" value="UniProtKB-KW"/>
</dbReference>